<sequence length="98" mass="10619">MSSDLQALFDRVIDSALSGQDLDEHDAERLELIAPDLFRAARRTGRARFPWAVLPLTASSGETAWVALTERARLPLPVVAVEGVFETEAEALAAAEEA</sequence>
<gene>
    <name evidence="1" type="ORF">KO353_07390</name>
</gene>
<dbReference type="RefSeq" id="WP_218287056.1">
    <property type="nucleotide sequence ID" value="NZ_CP076448.1"/>
</dbReference>
<protein>
    <submittedName>
        <fullName evidence="1">Uncharacterized protein</fullName>
    </submittedName>
</protein>
<dbReference type="EMBL" id="CP076448">
    <property type="protein sequence ID" value="QXM26005.1"/>
    <property type="molecule type" value="Genomic_DNA"/>
</dbReference>
<dbReference type="AlphaFoldDB" id="A0A975YKQ4"/>
<proteinExistence type="predicted"/>
<dbReference type="Proteomes" id="UP000694001">
    <property type="component" value="Chromosome"/>
</dbReference>
<dbReference type="KEGG" id="elio:KO353_07390"/>
<evidence type="ECO:0000313" key="2">
    <source>
        <dbReference type="Proteomes" id="UP000694001"/>
    </source>
</evidence>
<evidence type="ECO:0000313" key="1">
    <source>
        <dbReference type="EMBL" id="QXM26005.1"/>
    </source>
</evidence>
<reference evidence="1" key="1">
    <citation type="submission" date="2021-06" db="EMBL/GenBank/DDBJ databases">
        <title>Elioraea tepida, sp. nov., a moderately thermophilic aerobic anoxygenic phototrophic bacterium isolated from an alkaline siliceous hot spring mat community in Yellowstone National Park, WY, USA.</title>
        <authorList>
            <person name="Saini M.K."/>
            <person name="Yoshida S."/>
            <person name="Sebastian A."/>
            <person name="Hirose S."/>
            <person name="Hara E."/>
            <person name="Tamaki H."/>
            <person name="Soulier N.T."/>
            <person name="Albert I."/>
            <person name="Hanada S."/>
            <person name="Bryant D.A."/>
            <person name="Tank M."/>
        </authorList>
    </citation>
    <scope>NUCLEOTIDE SEQUENCE</scope>
    <source>
        <strain evidence="1">MS-P2</strain>
    </source>
</reference>
<keyword evidence="2" id="KW-1185">Reference proteome</keyword>
<name>A0A975YKQ4_9PROT</name>
<accession>A0A975YKQ4</accession>
<organism evidence="1 2">
    <name type="scientific">Elioraea tepida</name>
    <dbReference type="NCBI Taxonomy" id="2843330"/>
    <lineage>
        <taxon>Bacteria</taxon>
        <taxon>Pseudomonadati</taxon>
        <taxon>Pseudomonadota</taxon>
        <taxon>Alphaproteobacteria</taxon>
        <taxon>Acetobacterales</taxon>
        <taxon>Elioraeaceae</taxon>
        <taxon>Elioraea</taxon>
    </lineage>
</organism>